<dbReference type="EMBL" id="BOMY01000013">
    <property type="protein sequence ID" value="GIF19423.1"/>
    <property type="molecule type" value="Genomic_DNA"/>
</dbReference>
<feature type="compositionally biased region" description="Low complexity" evidence="1">
    <location>
        <begin position="330"/>
        <end position="341"/>
    </location>
</feature>
<keyword evidence="2" id="KW-1133">Transmembrane helix</keyword>
<evidence type="ECO:0000256" key="1">
    <source>
        <dbReference type="SAM" id="MobiDB-lite"/>
    </source>
</evidence>
<dbReference type="AlphaFoldDB" id="A0A919NJP6"/>
<comment type="caution">
    <text evidence="3">The sequence shown here is derived from an EMBL/GenBank/DDBJ whole genome shotgun (WGS) entry which is preliminary data.</text>
</comment>
<organism evidence="3 4">
    <name type="scientific">Paractinoplanes tereljensis</name>
    <dbReference type="NCBI Taxonomy" id="571912"/>
    <lineage>
        <taxon>Bacteria</taxon>
        <taxon>Bacillati</taxon>
        <taxon>Actinomycetota</taxon>
        <taxon>Actinomycetes</taxon>
        <taxon>Micromonosporales</taxon>
        <taxon>Micromonosporaceae</taxon>
        <taxon>Paractinoplanes</taxon>
    </lineage>
</organism>
<sequence>MAFRTSAKLLGVTLGVAALAGASQLGLAYGLGIVRLTRVLDLTARDQWTAELAWVAWLAMTSAVIGGMAGRPHLPTTSGAGTRLGTAVAAGLGAAIVVPLTMQPARTATVAGVQPAFVIGVCAVLGAIAGLFAAYAALSRPVARWSFLTVGIAAWAIAILSAVPSLAPGKTLPAIRLGVIDAALLPDSVTQRTALFTMPALALISGIALGWRARRRDASTLTIALTGLPGPALLTAAYLVAGPGTGDDGFQGVPYWAAMTAAGAGVLGSVLAAVLRRSPESGGPTPNRPPLTKRDPEPDSAIAQAGTGTGTGAAAGPPTPVEMPPFDGFKANPANANPAKAQGRAQPQQISPPLATPTPIAPPPQVKARRQAEPDGVAEWVSGLGNG</sequence>
<feature type="transmembrane region" description="Helical" evidence="2">
    <location>
        <begin position="193"/>
        <end position="211"/>
    </location>
</feature>
<gene>
    <name evidence="3" type="ORF">Ate02nite_21530</name>
</gene>
<keyword evidence="2" id="KW-0812">Transmembrane</keyword>
<proteinExistence type="predicted"/>
<dbReference type="Proteomes" id="UP000623608">
    <property type="component" value="Unassembled WGS sequence"/>
</dbReference>
<name>A0A919NJP6_9ACTN</name>
<feature type="transmembrane region" description="Helical" evidence="2">
    <location>
        <begin position="52"/>
        <end position="70"/>
    </location>
</feature>
<feature type="transmembrane region" description="Helical" evidence="2">
    <location>
        <begin position="82"/>
        <end position="102"/>
    </location>
</feature>
<dbReference type="RefSeq" id="WP_203803052.1">
    <property type="nucleotide sequence ID" value="NZ_BOMY01000013.1"/>
</dbReference>
<evidence type="ECO:0000313" key="4">
    <source>
        <dbReference type="Proteomes" id="UP000623608"/>
    </source>
</evidence>
<evidence type="ECO:0000256" key="2">
    <source>
        <dbReference type="SAM" id="Phobius"/>
    </source>
</evidence>
<feature type="transmembrane region" description="Helical" evidence="2">
    <location>
        <begin position="114"/>
        <end position="138"/>
    </location>
</feature>
<accession>A0A919NJP6</accession>
<protein>
    <submittedName>
        <fullName evidence="3">Uncharacterized protein</fullName>
    </submittedName>
</protein>
<feature type="region of interest" description="Disordered" evidence="1">
    <location>
        <begin position="277"/>
        <end position="387"/>
    </location>
</feature>
<feature type="transmembrane region" description="Helical" evidence="2">
    <location>
        <begin position="253"/>
        <end position="275"/>
    </location>
</feature>
<feature type="transmembrane region" description="Helical" evidence="2">
    <location>
        <begin position="145"/>
        <end position="167"/>
    </location>
</feature>
<evidence type="ECO:0000313" key="3">
    <source>
        <dbReference type="EMBL" id="GIF19423.1"/>
    </source>
</evidence>
<feature type="compositionally biased region" description="Pro residues" evidence="1">
    <location>
        <begin position="354"/>
        <end position="365"/>
    </location>
</feature>
<keyword evidence="2" id="KW-0472">Membrane</keyword>
<feature type="transmembrane region" description="Helical" evidence="2">
    <location>
        <begin position="223"/>
        <end position="241"/>
    </location>
</feature>
<reference evidence="3" key="1">
    <citation type="submission" date="2021-01" db="EMBL/GenBank/DDBJ databases">
        <title>Whole genome shotgun sequence of Actinoplanes tereljensis NBRC 105297.</title>
        <authorList>
            <person name="Komaki H."/>
            <person name="Tamura T."/>
        </authorList>
    </citation>
    <scope>NUCLEOTIDE SEQUENCE</scope>
    <source>
        <strain evidence="3">NBRC 105297</strain>
    </source>
</reference>
<keyword evidence="4" id="KW-1185">Reference proteome</keyword>